<accession>A0AAP0EIL0</accession>
<gene>
    <name evidence="1" type="ORF">Scep_028581</name>
</gene>
<dbReference type="EMBL" id="JBBNAG010000012">
    <property type="protein sequence ID" value="KAK9089499.1"/>
    <property type="molecule type" value="Genomic_DNA"/>
</dbReference>
<name>A0AAP0EIL0_9MAGN</name>
<organism evidence="1 2">
    <name type="scientific">Stephania cephalantha</name>
    <dbReference type="NCBI Taxonomy" id="152367"/>
    <lineage>
        <taxon>Eukaryota</taxon>
        <taxon>Viridiplantae</taxon>
        <taxon>Streptophyta</taxon>
        <taxon>Embryophyta</taxon>
        <taxon>Tracheophyta</taxon>
        <taxon>Spermatophyta</taxon>
        <taxon>Magnoliopsida</taxon>
        <taxon>Ranunculales</taxon>
        <taxon>Menispermaceae</taxon>
        <taxon>Menispermoideae</taxon>
        <taxon>Cissampelideae</taxon>
        <taxon>Stephania</taxon>
    </lineage>
</organism>
<protein>
    <submittedName>
        <fullName evidence="1">Uncharacterized protein</fullName>
    </submittedName>
</protein>
<dbReference type="AlphaFoldDB" id="A0AAP0EIL0"/>
<evidence type="ECO:0000313" key="1">
    <source>
        <dbReference type="EMBL" id="KAK9089499.1"/>
    </source>
</evidence>
<keyword evidence="2" id="KW-1185">Reference proteome</keyword>
<comment type="caution">
    <text evidence="1">The sequence shown here is derived from an EMBL/GenBank/DDBJ whole genome shotgun (WGS) entry which is preliminary data.</text>
</comment>
<dbReference type="Proteomes" id="UP001419268">
    <property type="component" value="Unassembled WGS sequence"/>
</dbReference>
<sequence>MDNAGMISLGHQIITRDFNIMNTSDLTQSNVVFNLTIIKVVIGYSVSNVMKWSVDGSADKNHGSGVDGQLAASHGENSGETVAPTKLSWRGHLFGGTNLEVETPLNTLDFKDSIVIGHPVATVAPFGMFSGAAAQMNSILRDLHSLYTIYISISHYYKANTESAMIQRPSDDHRNHQIIISA</sequence>
<evidence type="ECO:0000313" key="2">
    <source>
        <dbReference type="Proteomes" id="UP001419268"/>
    </source>
</evidence>
<reference evidence="1 2" key="1">
    <citation type="submission" date="2024-01" db="EMBL/GenBank/DDBJ databases">
        <title>Genome assemblies of Stephania.</title>
        <authorList>
            <person name="Yang L."/>
        </authorList>
    </citation>
    <scope>NUCLEOTIDE SEQUENCE [LARGE SCALE GENOMIC DNA]</scope>
    <source>
        <strain evidence="1">JXDWG</strain>
        <tissue evidence="1">Leaf</tissue>
    </source>
</reference>
<proteinExistence type="predicted"/>